<name>A0A8H7W460_9HELO</name>
<keyword evidence="3" id="KW-1185">Reference proteome</keyword>
<dbReference type="EMBL" id="JAFJYH010000260">
    <property type="protein sequence ID" value="KAG4414537.1"/>
    <property type="molecule type" value="Genomic_DNA"/>
</dbReference>
<organism evidence="2 3">
    <name type="scientific">Cadophora malorum</name>
    <dbReference type="NCBI Taxonomy" id="108018"/>
    <lineage>
        <taxon>Eukaryota</taxon>
        <taxon>Fungi</taxon>
        <taxon>Dikarya</taxon>
        <taxon>Ascomycota</taxon>
        <taxon>Pezizomycotina</taxon>
        <taxon>Leotiomycetes</taxon>
        <taxon>Helotiales</taxon>
        <taxon>Ploettnerulaceae</taxon>
        <taxon>Cadophora</taxon>
    </lineage>
</organism>
<dbReference type="Proteomes" id="UP000664132">
    <property type="component" value="Unassembled WGS sequence"/>
</dbReference>
<sequence>MILPIYIYRRERTKANASKWGYSSKKGLDQKHPLVIVGIVLNLHERELDHSLETETFKASAKMDSSIPSTALHVSSPLNSCLGKKRSTTPPPTDRREKYAKTSEDDNPPEQSTSDRLYSDNSRFDGSLEISDSRVVRSLKLVGNNFLPKSPAQRSLSKALYDKGLEYDEITGKVFGPSLLGVLPKTQADIVKARIFADEKYAATKSLIMRLSYTIDIDINAVLDPKAEQRLLRNQISHRSHMHAAVQAQVEAELQLDLCWARAREEKRAAGITTEQIEADLEAQAYEARGQIIAKNAARLSVPTKASASADRDHEDSRQDTCQTTPTSSATEPAD</sequence>
<protein>
    <submittedName>
        <fullName evidence="2">Uncharacterized protein</fullName>
    </submittedName>
</protein>
<comment type="caution">
    <text evidence="2">The sequence shown here is derived from an EMBL/GenBank/DDBJ whole genome shotgun (WGS) entry which is preliminary data.</text>
</comment>
<proteinExistence type="predicted"/>
<gene>
    <name evidence="2" type="ORF">IFR04_012338</name>
</gene>
<dbReference type="AlphaFoldDB" id="A0A8H7W460"/>
<reference evidence="2" key="1">
    <citation type="submission" date="2021-02" db="EMBL/GenBank/DDBJ databases">
        <title>Genome sequence Cadophora malorum strain M34.</title>
        <authorList>
            <person name="Stefanovic E."/>
            <person name="Vu D."/>
            <person name="Scully C."/>
            <person name="Dijksterhuis J."/>
            <person name="Roader J."/>
            <person name="Houbraken J."/>
        </authorList>
    </citation>
    <scope>NUCLEOTIDE SEQUENCE</scope>
    <source>
        <strain evidence="2">M34</strain>
    </source>
</reference>
<evidence type="ECO:0000256" key="1">
    <source>
        <dbReference type="SAM" id="MobiDB-lite"/>
    </source>
</evidence>
<feature type="compositionally biased region" description="Basic and acidic residues" evidence="1">
    <location>
        <begin position="93"/>
        <end position="104"/>
    </location>
</feature>
<feature type="region of interest" description="Disordered" evidence="1">
    <location>
        <begin position="301"/>
        <end position="335"/>
    </location>
</feature>
<evidence type="ECO:0000313" key="3">
    <source>
        <dbReference type="Proteomes" id="UP000664132"/>
    </source>
</evidence>
<feature type="region of interest" description="Disordered" evidence="1">
    <location>
        <begin position="78"/>
        <end position="121"/>
    </location>
</feature>
<feature type="compositionally biased region" description="Polar residues" evidence="1">
    <location>
        <begin position="320"/>
        <end position="335"/>
    </location>
</feature>
<evidence type="ECO:0000313" key="2">
    <source>
        <dbReference type="EMBL" id="KAG4414537.1"/>
    </source>
</evidence>
<accession>A0A8H7W460</accession>
<feature type="compositionally biased region" description="Basic and acidic residues" evidence="1">
    <location>
        <begin position="310"/>
        <end position="319"/>
    </location>
</feature>
<feature type="compositionally biased region" description="Polar residues" evidence="1">
    <location>
        <begin position="109"/>
        <end position="121"/>
    </location>
</feature>